<feature type="transmembrane region" description="Helical" evidence="11">
    <location>
        <begin position="172"/>
        <end position="198"/>
    </location>
</feature>
<evidence type="ECO:0000256" key="2">
    <source>
        <dbReference type="ARBA" id="ARBA00007379"/>
    </source>
</evidence>
<evidence type="ECO:0000256" key="6">
    <source>
        <dbReference type="ARBA" id="ARBA00022692"/>
    </source>
</evidence>
<keyword evidence="4 10" id="KW-1003">Cell membrane</keyword>
<organism evidence="14 15">
    <name type="scientific">Clostridium scatologenes</name>
    <dbReference type="NCBI Taxonomy" id="1548"/>
    <lineage>
        <taxon>Bacteria</taxon>
        <taxon>Bacillati</taxon>
        <taxon>Bacillota</taxon>
        <taxon>Clostridia</taxon>
        <taxon>Eubacteriales</taxon>
        <taxon>Clostridiaceae</taxon>
        <taxon>Clostridium</taxon>
    </lineage>
</organism>
<feature type="domain" description="FtsX extracellular" evidence="13">
    <location>
        <begin position="59"/>
        <end position="153"/>
    </location>
</feature>
<evidence type="ECO:0000259" key="12">
    <source>
        <dbReference type="Pfam" id="PF02687"/>
    </source>
</evidence>
<dbReference type="InterPro" id="IPR004513">
    <property type="entry name" value="FtsX"/>
</dbReference>
<dbReference type="EMBL" id="CP009933">
    <property type="protein sequence ID" value="AKA71525.1"/>
    <property type="molecule type" value="Genomic_DNA"/>
</dbReference>
<evidence type="ECO:0000256" key="11">
    <source>
        <dbReference type="SAM" id="Phobius"/>
    </source>
</evidence>
<comment type="subcellular location">
    <subcellularLocation>
        <location evidence="1">Cell membrane</location>
        <topology evidence="1">Multi-pass membrane protein</topology>
    </subcellularLocation>
</comment>
<dbReference type="Pfam" id="PF18075">
    <property type="entry name" value="FtsX_ECD"/>
    <property type="match status" value="1"/>
</dbReference>
<evidence type="ECO:0000256" key="8">
    <source>
        <dbReference type="ARBA" id="ARBA00023136"/>
    </source>
</evidence>
<dbReference type="InterPro" id="IPR058204">
    <property type="entry name" value="FtsX_firmicutes-type"/>
</dbReference>
<protein>
    <recommendedName>
        <fullName evidence="3 10">Cell division protein FtsX</fullName>
    </recommendedName>
</protein>
<dbReference type="HOGENOM" id="CLU_073546_2_2_9"/>
<feature type="transmembrane region" description="Helical" evidence="11">
    <location>
        <begin position="23"/>
        <end position="45"/>
    </location>
</feature>
<dbReference type="Proteomes" id="UP000033115">
    <property type="component" value="Chromosome"/>
</dbReference>
<proteinExistence type="inferred from homology"/>
<evidence type="ECO:0000256" key="5">
    <source>
        <dbReference type="ARBA" id="ARBA00022618"/>
    </source>
</evidence>
<evidence type="ECO:0000313" key="14">
    <source>
        <dbReference type="EMBL" id="AKA71525.1"/>
    </source>
</evidence>
<dbReference type="STRING" id="1548.CSCA_4400"/>
<dbReference type="PANTHER" id="PTHR47755:SF1">
    <property type="entry name" value="CELL DIVISION PROTEIN FTSX"/>
    <property type="match status" value="1"/>
</dbReference>
<evidence type="ECO:0000256" key="4">
    <source>
        <dbReference type="ARBA" id="ARBA00022475"/>
    </source>
</evidence>
<dbReference type="RefSeq" id="WP_029159385.1">
    <property type="nucleotide sequence ID" value="NZ_CP009933.1"/>
</dbReference>
<dbReference type="NCBIfam" id="NF038347">
    <property type="entry name" value="FtsX_Gpos"/>
    <property type="match status" value="1"/>
</dbReference>
<dbReference type="AlphaFoldDB" id="A0A0E3M8H5"/>
<reference evidence="14 15" key="1">
    <citation type="journal article" date="2015" name="J. Biotechnol.">
        <title>Complete genome sequence of a malodorant-producing acetogen, Clostridium scatologenes ATCC 25775(T).</title>
        <authorList>
            <person name="Zhu Z."/>
            <person name="Guo T."/>
            <person name="Zheng H."/>
            <person name="Song T."/>
            <person name="Ouyang P."/>
            <person name="Xie J."/>
        </authorList>
    </citation>
    <scope>NUCLEOTIDE SEQUENCE [LARGE SCALE GENOMIC DNA]</scope>
    <source>
        <strain evidence="14 15">ATCC 25775</strain>
    </source>
</reference>
<gene>
    <name evidence="14" type="ORF">CSCA_4400</name>
</gene>
<dbReference type="PIRSF" id="PIRSF003097">
    <property type="entry name" value="FtsX"/>
    <property type="match status" value="1"/>
</dbReference>
<evidence type="ECO:0000313" key="15">
    <source>
        <dbReference type="Proteomes" id="UP000033115"/>
    </source>
</evidence>
<dbReference type="Pfam" id="PF02687">
    <property type="entry name" value="FtsX"/>
    <property type="match status" value="1"/>
</dbReference>
<evidence type="ECO:0000256" key="1">
    <source>
        <dbReference type="ARBA" id="ARBA00004651"/>
    </source>
</evidence>
<dbReference type="GO" id="GO:0051301">
    <property type="term" value="P:cell division"/>
    <property type="evidence" value="ECO:0007669"/>
    <property type="project" value="UniProtKB-KW"/>
</dbReference>
<keyword evidence="7 11" id="KW-1133">Transmembrane helix</keyword>
<feature type="domain" description="ABC3 transporter permease C-terminal" evidence="12">
    <location>
        <begin position="176"/>
        <end position="289"/>
    </location>
</feature>
<comment type="function">
    <text evidence="10">Part of the ABC transporter FtsEX involved in asymmetric cellular division facilitating the initiation of sporulation.</text>
</comment>
<evidence type="ECO:0000256" key="9">
    <source>
        <dbReference type="ARBA" id="ARBA00023306"/>
    </source>
</evidence>
<dbReference type="InterPro" id="IPR040690">
    <property type="entry name" value="FtsX_ECD"/>
</dbReference>
<dbReference type="InterPro" id="IPR003838">
    <property type="entry name" value="ABC3_permease_C"/>
</dbReference>
<keyword evidence="9 10" id="KW-0131">Cell cycle</keyword>
<name>A0A0E3M8H5_CLOSL</name>
<dbReference type="Gene3D" id="3.30.70.3040">
    <property type="match status" value="1"/>
</dbReference>
<evidence type="ECO:0000256" key="7">
    <source>
        <dbReference type="ARBA" id="ARBA00022989"/>
    </source>
</evidence>
<feature type="transmembrane region" description="Helical" evidence="11">
    <location>
        <begin position="219"/>
        <end position="244"/>
    </location>
</feature>
<evidence type="ECO:0000256" key="3">
    <source>
        <dbReference type="ARBA" id="ARBA00021907"/>
    </source>
</evidence>
<feature type="transmembrane region" description="Helical" evidence="11">
    <location>
        <begin position="264"/>
        <end position="284"/>
    </location>
</feature>
<sequence>MRISTIKFSIVDALKSLKRNKTISSAAAATVAATLFILGVFWLTIQNVNQGILEVESRVEVKVILKDNITMLQQRDIEKKIKDVDGVEDVSYETKAQAIEKFRKQLGEQNKGLLDGLDKDNPMPNSYIIKVQKPEVVSNVVSGIKGMPGIDEIKDGRDIVNKIITITRTIKWVGSVMFVILMGVSLFLIGNTIKLTVYSRRREIGIMKYIGATDWFIRWPFIIEGMIIGVAGGIVADIILYYAYRMAYAKVSSGLVMIQLVEPQYVLINILGLFILVGMIIGAAGSISSIRKFLDV</sequence>
<keyword evidence="6 11" id="KW-0812">Transmembrane</keyword>
<evidence type="ECO:0000256" key="10">
    <source>
        <dbReference type="PIRNR" id="PIRNR003097"/>
    </source>
</evidence>
<evidence type="ECO:0000259" key="13">
    <source>
        <dbReference type="Pfam" id="PF18075"/>
    </source>
</evidence>
<dbReference type="GO" id="GO:0005886">
    <property type="term" value="C:plasma membrane"/>
    <property type="evidence" value="ECO:0007669"/>
    <property type="project" value="UniProtKB-SubCell"/>
</dbReference>
<accession>A0A0E3M8H5</accession>
<dbReference type="KEGG" id="csq:CSCA_4400"/>
<keyword evidence="8 10" id="KW-0472">Membrane</keyword>
<dbReference type="PANTHER" id="PTHR47755">
    <property type="entry name" value="CELL DIVISION PROTEIN FTSX"/>
    <property type="match status" value="1"/>
</dbReference>
<keyword evidence="5 10" id="KW-0132">Cell division</keyword>
<comment type="similarity">
    <text evidence="2 10">Belongs to the ABC-4 integral membrane protein family. FtsX subfamily.</text>
</comment>
<keyword evidence="15" id="KW-1185">Reference proteome</keyword>